<evidence type="ECO:0000313" key="2">
    <source>
        <dbReference type="EMBL" id="HGZ43902.1"/>
    </source>
</evidence>
<name>A0A832IBD5_UNCEI</name>
<dbReference type="InterPro" id="IPR050723">
    <property type="entry name" value="CFA/CMAS"/>
</dbReference>
<dbReference type="InterPro" id="IPR013216">
    <property type="entry name" value="Methyltransf_11"/>
</dbReference>
<keyword evidence="2" id="KW-0808">Transferase</keyword>
<dbReference type="AlphaFoldDB" id="A0A832IBD5"/>
<dbReference type="SUPFAM" id="SSF53335">
    <property type="entry name" value="S-adenosyl-L-methionine-dependent methyltransferases"/>
    <property type="match status" value="1"/>
</dbReference>
<dbReference type="CDD" id="cd02440">
    <property type="entry name" value="AdoMet_MTases"/>
    <property type="match status" value="1"/>
</dbReference>
<evidence type="ECO:0000259" key="1">
    <source>
        <dbReference type="Pfam" id="PF08241"/>
    </source>
</evidence>
<feature type="domain" description="Methyltransferase type 11" evidence="1">
    <location>
        <begin position="55"/>
        <end position="151"/>
    </location>
</feature>
<keyword evidence="2" id="KW-0489">Methyltransferase</keyword>
<proteinExistence type="predicted"/>
<dbReference type="Pfam" id="PF08241">
    <property type="entry name" value="Methyltransf_11"/>
    <property type="match status" value="1"/>
</dbReference>
<dbReference type="GO" id="GO:0032259">
    <property type="term" value="P:methylation"/>
    <property type="evidence" value="ECO:0007669"/>
    <property type="project" value="UniProtKB-KW"/>
</dbReference>
<gene>
    <name evidence="2" type="ORF">ENR23_10865</name>
</gene>
<comment type="caution">
    <text evidence="2">The sequence shown here is derived from an EMBL/GenBank/DDBJ whole genome shotgun (WGS) entry which is preliminary data.</text>
</comment>
<protein>
    <submittedName>
        <fullName evidence="2">Class I SAM-dependent methyltransferase</fullName>
    </submittedName>
</protein>
<organism evidence="2">
    <name type="scientific">Eiseniibacteriota bacterium</name>
    <dbReference type="NCBI Taxonomy" id="2212470"/>
    <lineage>
        <taxon>Bacteria</taxon>
        <taxon>Candidatus Eiseniibacteriota</taxon>
    </lineage>
</organism>
<dbReference type="Gene3D" id="3.40.50.150">
    <property type="entry name" value="Vaccinia Virus protein VP39"/>
    <property type="match status" value="1"/>
</dbReference>
<dbReference type="GO" id="GO:0008757">
    <property type="term" value="F:S-adenosylmethionine-dependent methyltransferase activity"/>
    <property type="evidence" value="ECO:0007669"/>
    <property type="project" value="InterPro"/>
</dbReference>
<accession>A0A832IBD5</accession>
<dbReference type="InterPro" id="IPR029063">
    <property type="entry name" value="SAM-dependent_MTases_sf"/>
</dbReference>
<dbReference type="PANTHER" id="PTHR43667:SF2">
    <property type="entry name" value="FATTY ACID C-METHYL TRANSFERASE"/>
    <property type="match status" value="1"/>
</dbReference>
<dbReference type="EMBL" id="DSQF01000022">
    <property type="protein sequence ID" value="HGZ43902.1"/>
    <property type="molecule type" value="Genomic_DNA"/>
</dbReference>
<sequence length="265" mass="29158">MTVPREPALEIASREGLPFLVEHWYLGSRTRRYMMVRRFREVLAAADLAPGLAVLDLGCGWGYGTHWARALGCAVTGIDLGLDQLAWARASLPDAAGLRLVQANARRLPYRDASFDRAISVEMMEHVFRPDRDAVFAELARVVRPGGRVAISTPNPSSPIELVKRAAVKLPALRRALPSSCFPEAEDDAAAYHPYRYHHPLPASELAARLARAGFEVRGARRFLWVMKTAPDALLAAGRAAEALAEALPFVNRMGATTLVWAVRR</sequence>
<dbReference type="PANTHER" id="PTHR43667">
    <property type="entry name" value="CYCLOPROPANE-FATTY-ACYL-PHOSPHOLIPID SYNTHASE"/>
    <property type="match status" value="1"/>
</dbReference>
<reference evidence="2" key="1">
    <citation type="journal article" date="2020" name="mSystems">
        <title>Genome- and Community-Level Interaction Insights into Carbon Utilization and Element Cycling Functions of Hydrothermarchaeota in Hydrothermal Sediment.</title>
        <authorList>
            <person name="Zhou Z."/>
            <person name="Liu Y."/>
            <person name="Xu W."/>
            <person name="Pan J."/>
            <person name="Luo Z.H."/>
            <person name="Li M."/>
        </authorList>
    </citation>
    <scope>NUCLEOTIDE SEQUENCE [LARGE SCALE GENOMIC DNA]</scope>
    <source>
        <strain evidence="2">SpSt-381</strain>
    </source>
</reference>